<dbReference type="PANTHER" id="PTHR43273:SF3">
    <property type="entry name" value="ANAEROBIC SULFATASE-MATURATING ENZYME HOMOLOG ASLB-RELATED"/>
    <property type="match status" value="1"/>
</dbReference>
<dbReference type="SFLD" id="SFLDG01072">
    <property type="entry name" value="dehydrogenase_like"/>
    <property type="match status" value="1"/>
</dbReference>
<evidence type="ECO:0000313" key="8">
    <source>
        <dbReference type="Proteomes" id="UP000607397"/>
    </source>
</evidence>
<accession>A0A8K2A0K1</accession>
<dbReference type="PANTHER" id="PTHR43273">
    <property type="entry name" value="ANAEROBIC SULFATASE-MATURATING ENZYME HOMOLOG ASLB-RELATED"/>
    <property type="match status" value="1"/>
</dbReference>
<keyword evidence="3" id="KW-0408">Iron</keyword>
<sequence length="395" mass="45504">MSTEPKVTEKKVVDFVIKTSKFCNLRCRYCYEFNDLGNREMISSTQLDQMYHHIADYYGALDHPTEINFVWHGGEPLIHSPEFYWKTFESQKEIFRGRSVSIINSVQTNLTVLDEARLQLLKTGFDSVGVSLDLFGGLRVNQSGRDSVALVLKNLDRLQAKKIPFGCITVLTQLNRPYIEAIFRFYEQMEVSFRILPLFKGAFDSQHIGFEITPYEVLETYKTLVDLWFESDRFVMVHPIVEHIEQALRHRCDRSRVTLYDKRQWESIFLVNTDGQIYSYADAYAGPSQGNIFTTPMETLLNGKAHQLVIQAAEDRLRSTCHHCPYLGSCDGYPVAEGSVEYNEYDEQGAIRCIVTHGILRHIEERLDQARQAGMAELPTEHFTHWEKSALSCAV</sequence>
<evidence type="ECO:0000256" key="4">
    <source>
        <dbReference type="ARBA" id="ARBA00023014"/>
    </source>
</evidence>
<keyword evidence="2" id="KW-0479">Metal-binding</keyword>
<dbReference type="InterPro" id="IPR023867">
    <property type="entry name" value="Sulphatase_maturase_rSAM"/>
</dbReference>
<proteinExistence type="inferred from homology"/>
<feature type="domain" description="Radical SAM core" evidence="6">
    <location>
        <begin position="18"/>
        <end position="185"/>
    </location>
</feature>
<comment type="caution">
    <text evidence="7">The sequence shown here is derived from an EMBL/GenBank/DDBJ whole genome shotgun (WGS) entry which is preliminary data.</text>
</comment>
<dbReference type="SFLD" id="SFLDG01386">
    <property type="entry name" value="main_SPASM_domain-containing"/>
    <property type="match status" value="1"/>
</dbReference>
<name>A0A8K2A0K1_9CYAN</name>
<gene>
    <name evidence="7" type="ORF">GS597_11730</name>
</gene>
<dbReference type="Gene3D" id="3.20.20.70">
    <property type="entry name" value="Aldolase class I"/>
    <property type="match status" value="1"/>
</dbReference>
<dbReference type="InterPro" id="IPR013785">
    <property type="entry name" value="Aldolase_TIM"/>
</dbReference>
<evidence type="ECO:0000259" key="6">
    <source>
        <dbReference type="Pfam" id="PF04055"/>
    </source>
</evidence>
<dbReference type="SUPFAM" id="SSF102114">
    <property type="entry name" value="Radical SAM enzymes"/>
    <property type="match status" value="1"/>
</dbReference>
<dbReference type="SFLD" id="SFLDG01067">
    <property type="entry name" value="SPASM/twitch_domain_containing"/>
    <property type="match status" value="1"/>
</dbReference>
<dbReference type="Pfam" id="PF04055">
    <property type="entry name" value="Radical_SAM"/>
    <property type="match status" value="1"/>
</dbReference>
<evidence type="ECO:0000256" key="2">
    <source>
        <dbReference type="ARBA" id="ARBA00022723"/>
    </source>
</evidence>
<protein>
    <submittedName>
        <fullName evidence="7">Radical SAM protein</fullName>
    </submittedName>
</protein>
<dbReference type="GO" id="GO:0046872">
    <property type="term" value="F:metal ion binding"/>
    <property type="evidence" value="ECO:0007669"/>
    <property type="project" value="UniProtKB-KW"/>
</dbReference>
<evidence type="ECO:0000256" key="5">
    <source>
        <dbReference type="ARBA" id="ARBA00023601"/>
    </source>
</evidence>
<dbReference type="Proteomes" id="UP000607397">
    <property type="component" value="Unassembled WGS sequence"/>
</dbReference>
<evidence type="ECO:0000313" key="7">
    <source>
        <dbReference type="EMBL" id="NCJ07162.1"/>
    </source>
</evidence>
<evidence type="ECO:0000256" key="3">
    <source>
        <dbReference type="ARBA" id="ARBA00023004"/>
    </source>
</evidence>
<reference evidence="7" key="1">
    <citation type="submission" date="2019-12" db="EMBL/GenBank/DDBJ databases">
        <title>High-Quality draft genome sequences of three cyanobacteria isolated from the limestone walls of the Old Cathedral of Coimbra.</title>
        <authorList>
            <person name="Tiago I."/>
            <person name="Soares F."/>
            <person name="Portugal A."/>
        </authorList>
    </citation>
    <scope>NUCLEOTIDE SEQUENCE [LARGE SCALE GENOMIC DNA]</scope>
    <source>
        <strain evidence="7">C</strain>
    </source>
</reference>
<dbReference type="EMBL" id="WVIC01000022">
    <property type="protein sequence ID" value="NCJ07162.1"/>
    <property type="molecule type" value="Genomic_DNA"/>
</dbReference>
<comment type="similarity">
    <text evidence="5">Belongs to the radical SAM superfamily. Anaerobic sulfatase-maturating enzyme family.</text>
</comment>
<keyword evidence="8" id="KW-1185">Reference proteome</keyword>
<dbReference type="GO" id="GO:0016491">
    <property type="term" value="F:oxidoreductase activity"/>
    <property type="evidence" value="ECO:0007669"/>
    <property type="project" value="InterPro"/>
</dbReference>
<dbReference type="GO" id="GO:0051536">
    <property type="term" value="F:iron-sulfur cluster binding"/>
    <property type="evidence" value="ECO:0007669"/>
    <property type="project" value="UniProtKB-KW"/>
</dbReference>
<keyword evidence="4" id="KW-0411">Iron-sulfur</keyword>
<dbReference type="AlphaFoldDB" id="A0A8K2A0K1"/>
<dbReference type="InterPro" id="IPR007197">
    <property type="entry name" value="rSAM"/>
</dbReference>
<dbReference type="CDD" id="cd01335">
    <property type="entry name" value="Radical_SAM"/>
    <property type="match status" value="1"/>
</dbReference>
<dbReference type="InterPro" id="IPR058240">
    <property type="entry name" value="rSAM_sf"/>
</dbReference>
<dbReference type="SFLD" id="SFLDS00029">
    <property type="entry name" value="Radical_SAM"/>
    <property type="match status" value="1"/>
</dbReference>
<evidence type="ECO:0000256" key="1">
    <source>
        <dbReference type="ARBA" id="ARBA00022691"/>
    </source>
</evidence>
<keyword evidence="1" id="KW-0949">S-adenosyl-L-methionine</keyword>
<organism evidence="7 8">
    <name type="scientific">Petrachloros mirabilis ULC683</name>
    <dbReference type="NCBI Taxonomy" id="2781853"/>
    <lineage>
        <taxon>Bacteria</taxon>
        <taxon>Bacillati</taxon>
        <taxon>Cyanobacteriota</taxon>
        <taxon>Cyanophyceae</taxon>
        <taxon>Synechococcales</taxon>
        <taxon>Petrachlorosaceae</taxon>
        <taxon>Petrachloros</taxon>
        <taxon>Petrachloros mirabilis</taxon>
    </lineage>
</organism>